<dbReference type="SUPFAM" id="SSF90123">
    <property type="entry name" value="ABC transporter transmembrane region"/>
    <property type="match status" value="1"/>
</dbReference>
<dbReference type="PANTHER" id="PTHR24221:SF654">
    <property type="entry name" value="ATP-BINDING CASSETTE SUB-FAMILY B MEMBER 6"/>
    <property type="match status" value="1"/>
</dbReference>
<evidence type="ECO:0000256" key="7">
    <source>
        <dbReference type="ARBA" id="ARBA00022840"/>
    </source>
</evidence>
<feature type="transmembrane region" description="Helical" evidence="12">
    <location>
        <begin position="264"/>
        <end position="285"/>
    </location>
</feature>
<feature type="transmembrane region" description="Helical" evidence="12">
    <location>
        <begin position="79"/>
        <end position="100"/>
    </location>
</feature>
<keyword evidence="7 15" id="KW-0067">ATP-binding</keyword>
<keyword evidence="8 12" id="KW-1133">Transmembrane helix</keyword>
<reference evidence="15 16" key="1">
    <citation type="submission" date="2018-03" db="EMBL/GenBank/DDBJ databases">
        <title>Genomic Encyclopedia of Archaeal and Bacterial Type Strains, Phase II (KMG-II): from individual species to whole genera.</title>
        <authorList>
            <person name="Goeker M."/>
        </authorList>
    </citation>
    <scope>NUCLEOTIDE SEQUENCE [LARGE SCALE GENOMIC DNA]</scope>
    <source>
        <strain evidence="15 16">DSM 45601</strain>
    </source>
</reference>
<feature type="domain" description="ABC transmembrane type-1" evidence="14">
    <location>
        <begin position="44"/>
        <end position="322"/>
    </location>
</feature>
<dbReference type="Pfam" id="PF00664">
    <property type="entry name" value="ABC_membrane"/>
    <property type="match status" value="1"/>
</dbReference>
<evidence type="ECO:0000256" key="4">
    <source>
        <dbReference type="ARBA" id="ARBA00022519"/>
    </source>
</evidence>
<organism evidence="15 16">
    <name type="scientific">Allonocardiopsis opalescens</name>
    <dbReference type="NCBI Taxonomy" id="1144618"/>
    <lineage>
        <taxon>Bacteria</taxon>
        <taxon>Bacillati</taxon>
        <taxon>Actinomycetota</taxon>
        <taxon>Actinomycetes</taxon>
        <taxon>Streptosporangiales</taxon>
        <taxon>Allonocardiopsis</taxon>
    </lineage>
</organism>
<keyword evidence="6" id="KW-0547">Nucleotide-binding</keyword>
<proteinExistence type="inferred from homology"/>
<dbReference type="InterPro" id="IPR036640">
    <property type="entry name" value="ABC1_TM_sf"/>
</dbReference>
<dbReference type="SMART" id="SM00382">
    <property type="entry name" value="AAA"/>
    <property type="match status" value="1"/>
</dbReference>
<dbReference type="FunFam" id="3.40.50.300:FF:000221">
    <property type="entry name" value="Multidrug ABC transporter ATP-binding protein"/>
    <property type="match status" value="1"/>
</dbReference>
<evidence type="ECO:0000259" key="13">
    <source>
        <dbReference type="PROSITE" id="PS50893"/>
    </source>
</evidence>
<evidence type="ECO:0000313" key="16">
    <source>
        <dbReference type="Proteomes" id="UP000237846"/>
    </source>
</evidence>
<dbReference type="InterPro" id="IPR027417">
    <property type="entry name" value="P-loop_NTPase"/>
</dbReference>
<dbReference type="PROSITE" id="PS50929">
    <property type="entry name" value="ABC_TM1F"/>
    <property type="match status" value="1"/>
</dbReference>
<feature type="transmembrane region" description="Helical" evidence="12">
    <location>
        <begin position="167"/>
        <end position="200"/>
    </location>
</feature>
<dbReference type="GO" id="GO:0016887">
    <property type="term" value="F:ATP hydrolysis activity"/>
    <property type="evidence" value="ECO:0007669"/>
    <property type="project" value="InterPro"/>
</dbReference>
<dbReference type="Gene3D" id="1.20.1560.10">
    <property type="entry name" value="ABC transporter type 1, transmembrane domain"/>
    <property type="match status" value="1"/>
</dbReference>
<dbReference type="RefSeq" id="WP_106245885.1">
    <property type="nucleotide sequence ID" value="NZ_PVZC01000004.1"/>
</dbReference>
<dbReference type="InterPro" id="IPR039421">
    <property type="entry name" value="Type_1_exporter"/>
</dbReference>
<evidence type="ECO:0000259" key="14">
    <source>
        <dbReference type="PROSITE" id="PS50929"/>
    </source>
</evidence>
<evidence type="ECO:0000313" key="15">
    <source>
        <dbReference type="EMBL" id="PRX98601.1"/>
    </source>
</evidence>
<name>A0A2T0Q4G7_9ACTN</name>
<protein>
    <submittedName>
        <fullName evidence="15">ATP-binding cassette subfamily B protein</fullName>
    </submittedName>
</protein>
<dbReference type="Proteomes" id="UP000237846">
    <property type="component" value="Unassembled WGS sequence"/>
</dbReference>
<keyword evidence="2" id="KW-0813">Transport</keyword>
<sequence>MSDTNYSAWSAFRSYTRDEPAKRLRPGTIPRIAGYARPYLRDLVVFLGLVVFGALIVVANPLIMKAIIDQGIIPGDARLVTLLALAVAGLALVEAALGLVQRWYSSRLGEGLIYDLRTEVYDHVQRMPLAFFTRTQTGSLTSRLNTDVIGAQRALTTTLSSVVSNVLSLAIVLVTMLVLSWQITLIALLLLPVFVVPARLIGSRMARISRDQMQLDAEMSALMTERFNVGGAMLVKLYGRPDEESRQFAERAAKVRDIGVVGSMYSRIFFTALTLVAALAIAMVYGFGGNLVVGGAIELGTLVAMAALLTRLYGPLTALGNVHIDVLTALVSFDRVFEVLDLEPMIEEKPDARPLPAGPLRVDFDRVRFHYPGADQVSLASLESAARPDRAAAPGGPGTPDVLTDISFTAEPGQLVALVGPSGAGKTTITHLVSRLYDVTDGAVRVGGADIRDTTLQSLHDAVGVVSQDTHLFHDTIRANLAYARPGADDAELESAMRAARLGELLDALPEGLDTVVGERGYRLSGGEKQRLAIARVLLRAPAVVVLDEATAHLDSESESAIQQALATALRGRTAIVIAHRLSTIREADQILVVDGGRIVQRGRHDELVARGGLYADLYRTQFAEQEDAGPDPADQDPAQAADARSAVR</sequence>
<dbReference type="SUPFAM" id="SSF52540">
    <property type="entry name" value="P-loop containing nucleoside triphosphate hydrolases"/>
    <property type="match status" value="1"/>
</dbReference>
<comment type="subcellular location">
    <subcellularLocation>
        <location evidence="1">Cell inner membrane</location>
        <topology evidence="1">Multi-pass membrane protein</topology>
    </subcellularLocation>
</comment>
<evidence type="ECO:0000256" key="11">
    <source>
        <dbReference type="SAM" id="MobiDB-lite"/>
    </source>
</evidence>
<keyword evidence="3" id="KW-1003">Cell membrane</keyword>
<dbReference type="OrthoDB" id="9806127at2"/>
<dbReference type="PANTHER" id="PTHR24221">
    <property type="entry name" value="ATP-BINDING CASSETTE SUB-FAMILY B"/>
    <property type="match status" value="1"/>
</dbReference>
<dbReference type="GO" id="GO:0005886">
    <property type="term" value="C:plasma membrane"/>
    <property type="evidence" value="ECO:0007669"/>
    <property type="project" value="UniProtKB-SubCell"/>
</dbReference>
<dbReference type="InterPro" id="IPR003593">
    <property type="entry name" value="AAA+_ATPase"/>
</dbReference>
<evidence type="ECO:0000256" key="10">
    <source>
        <dbReference type="ARBA" id="ARBA00023455"/>
    </source>
</evidence>
<evidence type="ECO:0000256" key="1">
    <source>
        <dbReference type="ARBA" id="ARBA00004429"/>
    </source>
</evidence>
<feature type="transmembrane region" description="Helical" evidence="12">
    <location>
        <begin position="43"/>
        <end position="67"/>
    </location>
</feature>
<dbReference type="GO" id="GO:0140359">
    <property type="term" value="F:ABC-type transporter activity"/>
    <property type="evidence" value="ECO:0007669"/>
    <property type="project" value="InterPro"/>
</dbReference>
<evidence type="ECO:0000256" key="3">
    <source>
        <dbReference type="ARBA" id="ARBA00022475"/>
    </source>
</evidence>
<dbReference type="CDD" id="cd18550">
    <property type="entry name" value="ABC_6TM_exporter_like"/>
    <property type="match status" value="1"/>
</dbReference>
<dbReference type="GO" id="GO:0034040">
    <property type="term" value="F:ATPase-coupled lipid transmembrane transporter activity"/>
    <property type="evidence" value="ECO:0007669"/>
    <property type="project" value="TreeGrafter"/>
</dbReference>
<dbReference type="InterPro" id="IPR003439">
    <property type="entry name" value="ABC_transporter-like_ATP-bd"/>
</dbReference>
<gene>
    <name evidence="15" type="ORF">CLV72_104179</name>
</gene>
<feature type="region of interest" description="Disordered" evidence="11">
    <location>
        <begin position="625"/>
        <end position="649"/>
    </location>
</feature>
<feature type="domain" description="ABC transporter" evidence="13">
    <location>
        <begin position="377"/>
        <end position="621"/>
    </location>
</feature>
<dbReference type="AlphaFoldDB" id="A0A2T0Q4G7"/>
<dbReference type="EMBL" id="PVZC01000004">
    <property type="protein sequence ID" value="PRX98601.1"/>
    <property type="molecule type" value="Genomic_DNA"/>
</dbReference>
<evidence type="ECO:0000256" key="5">
    <source>
        <dbReference type="ARBA" id="ARBA00022692"/>
    </source>
</evidence>
<keyword evidence="9 12" id="KW-0472">Membrane</keyword>
<dbReference type="InterPro" id="IPR011527">
    <property type="entry name" value="ABC1_TM_dom"/>
</dbReference>
<evidence type="ECO:0000256" key="12">
    <source>
        <dbReference type="SAM" id="Phobius"/>
    </source>
</evidence>
<accession>A0A2T0Q4G7</accession>
<keyword evidence="4" id="KW-0997">Cell inner membrane</keyword>
<comment type="caution">
    <text evidence="15">The sequence shown here is derived from an EMBL/GenBank/DDBJ whole genome shotgun (WGS) entry which is preliminary data.</text>
</comment>
<dbReference type="PROSITE" id="PS00211">
    <property type="entry name" value="ABC_TRANSPORTER_1"/>
    <property type="match status" value="1"/>
</dbReference>
<dbReference type="InterPro" id="IPR017871">
    <property type="entry name" value="ABC_transporter-like_CS"/>
</dbReference>
<evidence type="ECO:0000256" key="9">
    <source>
        <dbReference type="ARBA" id="ARBA00023136"/>
    </source>
</evidence>
<comment type="similarity">
    <text evidence="10">Belongs to the ABC transporter superfamily. Siderophore-Fe(3+) uptake transporter (SIUT) (TC 3.A.1.21) family.</text>
</comment>
<dbReference type="Gene3D" id="3.40.50.300">
    <property type="entry name" value="P-loop containing nucleotide triphosphate hydrolases"/>
    <property type="match status" value="1"/>
</dbReference>
<dbReference type="Pfam" id="PF00005">
    <property type="entry name" value="ABC_tran"/>
    <property type="match status" value="1"/>
</dbReference>
<feature type="compositionally biased region" description="Low complexity" evidence="11">
    <location>
        <begin position="631"/>
        <end position="649"/>
    </location>
</feature>
<evidence type="ECO:0000256" key="8">
    <source>
        <dbReference type="ARBA" id="ARBA00022989"/>
    </source>
</evidence>
<dbReference type="PROSITE" id="PS50893">
    <property type="entry name" value="ABC_TRANSPORTER_2"/>
    <property type="match status" value="1"/>
</dbReference>
<keyword evidence="16" id="KW-1185">Reference proteome</keyword>
<dbReference type="GO" id="GO:0005524">
    <property type="term" value="F:ATP binding"/>
    <property type="evidence" value="ECO:0007669"/>
    <property type="project" value="UniProtKB-KW"/>
</dbReference>
<evidence type="ECO:0000256" key="2">
    <source>
        <dbReference type="ARBA" id="ARBA00022448"/>
    </source>
</evidence>
<evidence type="ECO:0000256" key="6">
    <source>
        <dbReference type="ARBA" id="ARBA00022741"/>
    </source>
</evidence>
<keyword evidence="5 12" id="KW-0812">Transmembrane</keyword>